<dbReference type="Pfam" id="PF13289">
    <property type="entry name" value="SIR2_2"/>
    <property type="match status" value="1"/>
</dbReference>
<keyword evidence="2" id="KW-0520">NAD</keyword>
<dbReference type="InterPro" id="IPR029035">
    <property type="entry name" value="DHS-like_NAD/FAD-binding_dom"/>
</dbReference>
<dbReference type="EMBL" id="CAADEW010000005">
    <property type="protein sequence ID" value="VFJ43822.1"/>
    <property type="molecule type" value="Genomic_DNA"/>
</dbReference>
<dbReference type="InterPro" id="IPR041486">
    <property type="entry name" value="ThsA_STALD"/>
</dbReference>
<evidence type="ECO:0000256" key="8">
    <source>
        <dbReference type="PROSITE-ProRule" id="PRU00236"/>
    </source>
</evidence>
<keyword evidence="1" id="KW-0378">Hydrolase</keyword>
<name>A0A450RXH0_9GAMM</name>
<dbReference type="GO" id="GO:0003953">
    <property type="term" value="F:NAD+ nucleosidase activity"/>
    <property type="evidence" value="ECO:0007669"/>
    <property type="project" value="UniProtKB-EC"/>
</dbReference>
<evidence type="ECO:0000256" key="4">
    <source>
        <dbReference type="ARBA" id="ARBA00034327"/>
    </source>
</evidence>
<dbReference type="GO" id="GO:0051607">
    <property type="term" value="P:defense response to virus"/>
    <property type="evidence" value="ECO:0007669"/>
    <property type="project" value="UniProtKB-KW"/>
</dbReference>
<evidence type="ECO:0000256" key="7">
    <source>
        <dbReference type="ARBA" id="ARBA00047575"/>
    </source>
</evidence>
<dbReference type="InterPro" id="IPR026590">
    <property type="entry name" value="Ssirtuin_cat_dom"/>
</dbReference>
<evidence type="ECO:0000256" key="5">
    <source>
        <dbReference type="ARBA" id="ARBA00035014"/>
    </source>
</evidence>
<organism evidence="10">
    <name type="scientific">Candidatus Kentrum sp. FW</name>
    <dbReference type="NCBI Taxonomy" id="2126338"/>
    <lineage>
        <taxon>Bacteria</taxon>
        <taxon>Pseudomonadati</taxon>
        <taxon>Pseudomonadota</taxon>
        <taxon>Gammaproteobacteria</taxon>
        <taxon>Candidatus Kentrum</taxon>
    </lineage>
</organism>
<dbReference type="Pfam" id="PF18185">
    <property type="entry name" value="STALD"/>
    <property type="match status" value="1"/>
</dbReference>
<dbReference type="PROSITE" id="PS50305">
    <property type="entry name" value="SIRTUIN"/>
    <property type="match status" value="1"/>
</dbReference>
<evidence type="ECO:0000313" key="10">
    <source>
        <dbReference type="EMBL" id="VFJ43822.1"/>
    </source>
</evidence>
<reference evidence="10" key="1">
    <citation type="submission" date="2019-02" db="EMBL/GenBank/DDBJ databases">
        <authorList>
            <person name="Gruber-Vodicka R. H."/>
            <person name="Seah K. B. B."/>
        </authorList>
    </citation>
    <scope>NUCLEOTIDE SEQUENCE</scope>
    <source>
        <strain evidence="10">BECK_BZ15</strain>
    </source>
</reference>
<evidence type="ECO:0000259" key="9">
    <source>
        <dbReference type="PROSITE" id="PS50305"/>
    </source>
</evidence>
<evidence type="ECO:0000256" key="1">
    <source>
        <dbReference type="ARBA" id="ARBA00022801"/>
    </source>
</evidence>
<dbReference type="CDD" id="cd01406">
    <property type="entry name" value="SIR2-like"/>
    <property type="match status" value="1"/>
</dbReference>
<proteinExistence type="inferred from homology"/>
<evidence type="ECO:0000256" key="6">
    <source>
        <dbReference type="ARBA" id="ARBA00035033"/>
    </source>
</evidence>
<dbReference type="SUPFAM" id="SSF52467">
    <property type="entry name" value="DHS-like NAD/FAD-binding domain"/>
    <property type="match status" value="1"/>
</dbReference>
<dbReference type="EC" id="3.2.2.5" evidence="4"/>
<keyword evidence="3" id="KW-0051">Antiviral defense</keyword>
<feature type="domain" description="Deacetylase sirtuin-type" evidence="9">
    <location>
        <begin position="7"/>
        <end position="258"/>
    </location>
</feature>
<accession>A0A450RXH0</accession>
<protein>
    <recommendedName>
        <fullName evidence="6">NAD(+) hydrolase ThsA</fullName>
        <ecNumber evidence="4">3.2.2.5</ecNumber>
    </recommendedName>
</protein>
<evidence type="ECO:0000256" key="3">
    <source>
        <dbReference type="ARBA" id="ARBA00023118"/>
    </source>
</evidence>
<dbReference type="Gene3D" id="3.40.50.1220">
    <property type="entry name" value="TPP-binding domain"/>
    <property type="match status" value="1"/>
</dbReference>
<comment type="similarity">
    <text evidence="5">Belongs to the soluble Thoeris ThsA family.</text>
</comment>
<comment type="caution">
    <text evidence="8">Lacks conserved residue(s) required for the propagation of feature annotation.</text>
</comment>
<evidence type="ECO:0000256" key="2">
    <source>
        <dbReference type="ARBA" id="ARBA00023027"/>
    </source>
</evidence>
<sequence length="489" mass="55169">MTTWKPTREQSQFIKRYAEALSSGDAALFAGAGLSRAAGYVDWRDLLREIAVDLELDIDQETDLVTLAQYHCNEKRGTRWRLNQAIVDRLSDVATPTRIHRILARLPISTAWTTNYDRLLERAFEDAGKVVDLKLSQENLVHTRRGRDVVVYKMHGCVSQSHEAVITKDDYEQYGNTRPLFVESLKGDLIGKTFLFLGFSFTDPNIDYILSRVRILLGENVREHFCVMRRPPRPSEADSRQEAEYEYELRKTELRRTDLLRFGIETVWVDGFSHIEPLLAALSSFVHRKSVFVSGAAFDPAPLGRDRLDALAREIGMRLIREDYNLVSGFGSGLGEQCVIGALRGLYRIPRGEDSERLVVRPFPRVEPENQPRQNTRHREDLIARSGVLIVMAGNRERAKGSGETEPPPGVFEEVDIALREGKPVIPIGATGHAAREIWEKAMGNPERYLPGIETKGALEILGDSNTTDEQIMNALFELLAKSQKAVGL</sequence>
<dbReference type="AlphaFoldDB" id="A0A450RXH0"/>
<comment type="catalytic activity">
    <reaction evidence="7">
        <text>NAD(+) + H2O = ADP-D-ribose + nicotinamide + H(+)</text>
        <dbReference type="Rhea" id="RHEA:16301"/>
        <dbReference type="ChEBI" id="CHEBI:15377"/>
        <dbReference type="ChEBI" id="CHEBI:15378"/>
        <dbReference type="ChEBI" id="CHEBI:17154"/>
        <dbReference type="ChEBI" id="CHEBI:57540"/>
        <dbReference type="ChEBI" id="CHEBI:57967"/>
        <dbReference type="EC" id="3.2.2.5"/>
    </reaction>
    <physiologicalReaction direction="left-to-right" evidence="7">
        <dbReference type="Rhea" id="RHEA:16302"/>
    </physiologicalReaction>
</comment>
<gene>
    <name evidence="10" type="ORF">BECKFW1821A_GA0114235_100532</name>
</gene>